<comment type="caution">
    <text evidence="3">The sequence shown here is derived from an EMBL/GenBank/DDBJ whole genome shotgun (WGS) entry which is preliminary data.</text>
</comment>
<dbReference type="Proteomes" id="UP000249688">
    <property type="component" value="Unassembled WGS sequence"/>
</dbReference>
<evidence type="ECO:0000313" key="3">
    <source>
        <dbReference type="EMBL" id="PZW45612.1"/>
    </source>
</evidence>
<dbReference type="InterPro" id="IPR000120">
    <property type="entry name" value="Amidase"/>
</dbReference>
<sequence length="467" mass="49275">MTQTQDLWRLTAAATAALIRSRGATATEVTRAALARLDAVNPALNAVVQTMPEQALAAAAAVDAAIARGEETGVLAGVPVTIKVNTDQEGFATTNGLRLQAGLVAAEDNPVVANLRRAGAVIIGRTNTPAFSLRWFTRNGVHGATKNPWDAGITPGGSSGGAASAVAAGIGAIGHGTDIGGSVRYPAYACGVHGLRPTLGRLPAFNFSGGDRHIGGQLMAVSGPIARSIADLRLGLQAMAAPDLREPWYVPAPLEGPEWPRRAALCVAPEGMAVAPEVEAALRDAGRRLQDRGWTVVEIDSPPFREPARLQAMLWLAESRRGMNKALHEENDPDANFVFAQMEALCPEADLNGFLDALQARSRLLRQWSAFLAKYPVLICPVSGELPFRDQSDVESPEEFRRIMEAQLTQVGLPLMGLPGLTVTTGLVGSTPVGVQLIGARYREDILLRAGEEIEAAGVPATPIDPR</sequence>
<comment type="similarity">
    <text evidence="1">Belongs to the amidase family.</text>
</comment>
<protein>
    <submittedName>
        <fullName evidence="3">Amidase</fullName>
    </submittedName>
</protein>
<dbReference type="PANTHER" id="PTHR11895">
    <property type="entry name" value="TRANSAMIDASE"/>
    <property type="match status" value="1"/>
</dbReference>
<reference evidence="3 4" key="1">
    <citation type="submission" date="2018-06" db="EMBL/GenBank/DDBJ databases">
        <title>Genomic Encyclopedia of Archaeal and Bacterial Type Strains, Phase II (KMG-II): from individual species to whole genera.</title>
        <authorList>
            <person name="Goeker M."/>
        </authorList>
    </citation>
    <scope>NUCLEOTIDE SEQUENCE [LARGE SCALE GENOMIC DNA]</scope>
    <source>
        <strain evidence="3 4">DSM 24525</strain>
    </source>
</reference>
<dbReference type="NCBIfam" id="NF005687">
    <property type="entry name" value="PRK07487.1"/>
    <property type="match status" value="1"/>
</dbReference>
<dbReference type="AlphaFoldDB" id="A0A2W7KDD5"/>
<dbReference type="Pfam" id="PF01425">
    <property type="entry name" value="Amidase"/>
    <property type="match status" value="1"/>
</dbReference>
<name>A0A2W7KDD5_9PROT</name>
<dbReference type="InterPro" id="IPR020556">
    <property type="entry name" value="Amidase_CS"/>
</dbReference>
<dbReference type="EMBL" id="QKYU01000011">
    <property type="protein sequence ID" value="PZW45612.1"/>
    <property type="molecule type" value="Genomic_DNA"/>
</dbReference>
<dbReference type="Gene3D" id="3.90.1300.10">
    <property type="entry name" value="Amidase signature (AS) domain"/>
    <property type="match status" value="1"/>
</dbReference>
<dbReference type="OrthoDB" id="9811471at2"/>
<evidence type="ECO:0000256" key="1">
    <source>
        <dbReference type="ARBA" id="ARBA00009199"/>
    </source>
</evidence>
<proteinExistence type="inferred from homology"/>
<dbReference type="RefSeq" id="WP_111398274.1">
    <property type="nucleotide sequence ID" value="NZ_QKYU01000011.1"/>
</dbReference>
<keyword evidence="4" id="KW-1185">Reference proteome</keyword>
<evidence type="ECO:0000313" key="4">
    <source>
        <dbReference type="Proteomes" id="UP000249688"/>
    </source>
</evidence>
<dbReference type="PANTHER" id="PTHR11895:SF7">
    <property type="entry name" value="GLUTAMYL-TRNA(GLN) AMIDOTRANSFERASE SUBUNIT A, MITOCHONDRIAL"/>
    <property type="match status" value="1"/>
</dbReference>
<dbReference type="PROSITE" id="PS00571">
    <property type="entry name" value="AMIDASES"/>
    <property type="match status" value="1"/>
</dbReference>
<accession>A0A2W7KDD5</accession>
<dbReference type="SUPFAM" id="SSF75304">
    <property type="entry name" value="Amidase signature (AS) enzymes"/>
    <property type="match status" value="1"/>
</dbReference>
<dbReference type="InterPro" id="IPR023631">
    <property type="entry name" value="Amidase_dom"/>
</dbReference>
<gene>
    <name evidence="3" type="ORF">C8P66_11127</name>
</gene>
<feature type="domain" description="Amidase" evidence="2">
    <location>
        <begin position="28"/>
        <end position="448"/>
    </location>
</feature>
<dbReference type="GO" id="GO:0003824">
    <property type="term" value="F:catalytic activity"/>
    <property type="evidence" value="ECO:0007669"/>
    <property type="project" value="InterPro"/>
</dbReference>
<dbReference type="InterPro" id="IPR036928">
    <property type="entry name" value="AS_sf"/>
</dbReference>
<evidence type="ECO:0000259" key="2">
    <source>
        <dbReference type="Pfam" id="PF01425"/>
    </source>
</evidence>
<organism evidence="3 4">
    <name type="scientific">Humitalea rosea</name>
    <dbReference type="NCBI Taxonomy" id="990373"/>
    <lineage>
        <taxon>Bacteria</taxon>
        <taxon>Pseudomonadati</taxon>
        <taxon>Pseudomonadota</taxon>
        <taxon>Alphaproteobacteria</taxon>
        <taxon>Acetobacterales</taxon>
        <taxon>Roseomonadaceae</taxon>
        <taxon>Humitalea</taxon>
    </lineage>
</organism>